<feature type="region of interest" description="Disordered" evidence="1">
    <location>
        <begin position="109"/>
        <end position="128"/>
    </location>
</feature>
<keyword evidence="4" id="KW-1185">Reference proteome</keyword>
<evidence type="ECO:0000259" key="2">
    <source>
        <dbReference type="PROSITE" id="PS50053"/>
    </source>
</evidence>
<dbReference type="CDD" id="cd17039">
    <property type="entry name" value="Ubl_ubiquitin_like"/>
    <property type="match status" value="1"/>
</dbReference>
<comment type="caution">
    <text evidence="3">The sequence shown here is derived from an EMBL/GenBank/DDBJ whole genome shotgun (WGS) entry which is preliminary data.</text>
</comment>
<dbReference type="InterPro" id="IPR029071">
    <property type="entry name" value="Ubiquitin-like_domsf"/>
</dbReference>
<feature type="domain" description="Ubiquitin-like" evidence="2">
    <location>
        <begin position="59"/>
        <end position="110"/>
    </location>
</feature>
<dbReference type="PROSITE" id="PS50053">
    <property type="entry name" value="UBIQUITIN_2"/>
    <property type="match status" value="1"/>
</dbReference>
<evidence type="ECO:0000313" key="4">
    <source>
        <dbReference type="Proteomes" id="UP001189429"/>
    </source>
</evidence>
<protein>
    <recommendedName>
        <fullName evidence="2">Ubiquitin-like domain-containing protein</fullName>
    </recommendedName>
</protein>
<evidence type="ECO:0000313" key="3">
    <source>
        <dbReference type="EMBL" id="CAK0867180.1"/>
    </source>
</evidence>
<dbReference type="Gene3D" id="3.10.20.90">
    <property type="entry name" value="Phosphatidylinositol 3-kinase Catalytic Subunit, Chain A, domain 1"/>
    <property type="match status" value="1"/>
</dbReference>
<gene>
    <name evidence="3" type="ORF">PCOR1329_LOCUS54178</name>
</gene>
<name>A0ABN9V324_9DINO</name>
<feature type="region of interest" description="Disordered" evidence="1">
    <location>
        <begin position="26"/>
        <end position="52"/>
    </location>
</feature>
<accession>A0ABN9V324</accession>
<dbReference type="Proteomes" id="UP001189429">
    <property type="component" value="Unassembled WGS sequence"/>
</dbReference>
<proteinExistence type="predicted"/>
<reference evidence="3" key="1">
    <citation type="submission" date="2023-10" db="EMBL/GenBank/DDBJ databases">
        <authorList>
            <person name="Chen Y."/>
            <person name="Shah S."/>
            <person name="Dougan E. K."/>
            <person name="Thang M."/>
            <person name="Chan C."/>
        </authorList>
    </citation>
    <scope>NUCLEOTIDE SEQUENCE [LARGE SCALE GENOMIC DNA]</scope>
</reference>
<evidence type="ECO:0000256" key="1">
    <source>
        <dbReference type="SAM" id="MobiDB-lite"/>
    </source>
</evidence>
<dbReference type="SUPFAM" id="SSF54236">
    <property type="entry name" value="Ubiquitin-like"/>
    <property type="match status" value="1"/>
</dbReference>
<organism evidence="3 4">
    <name type="scientific">Prorocentrum cordatum</name>
    <dbReference type="NCBI Taxonomy" id="2364126"/>
    <lineage>
        <taxon>Eukaryota</taxon>
        <taxon>Sar</taxon>
        <taxon>Alveolata</taxon>
        <taxon>Dinophyceae</taxon>
        <taxon>Prorocentrales</taxon>
        <taxon>Prorocentraceae</taxon>
        <taxon>Prorocentrum</taxon>
    </lineage>
</organism>
<sequence>MIDVWIYFTDSEDHLRVRVPPSLRLGPLPGAAGPRAAGPGASGRGSRLLSPSQWRPESLKGLIEGICEIEVDRQRLFFNQNVIMNDDISLKAYGIGDGDQLNLRILKHGSHSHGGTESSLEPGSHVQRGDKLAGKYSGWTLANTRLIKQCRDPHGEVYMQPKWVTFAPQASKRASLAAACSEASRGPFGTRLDHPIYVRDRDDSHMRSLRLRLSAY</sequence>
<dbReference type="EMBL" id="CAUYUJ010016616">
    <property type="protein sequence ID" value="CAK0867180.1"/>
    <property type="molecule type" value="Genomic_DNA"/>
</dbReference>
<dbReference type="Pfam" id="PF00240">
    <property type="entry name" value="ubiquitin"/>
    <property type="match status" value="1"/>
</dbReference>
<dbReference type="InterPro" id="IPR000626">
    <property type="entry name" value="Ubiquitin-like_dom"/>
</dbReference>